<dbReference type="PIRSF" id="PIRSF020217">
    <property type="entry name" value="UCP020217"/>
    <property type="match status" value="1"/>
</dbReference>
<dbReference type="InterPro" id="IPR024700">
    <property type="entry name" value="UCP020217"/>
</dbReference>
<keyword evidence="3" id="KW-1185">Reference proteome</keyword>
<evidence type="ECO:0000313" key="2">
    <source>
        <dbReference type="EMBL" id="BCB96347.1"/>
    </source>
</evidence>
<sequence>MNMTTLERYKKYWQEKAMRDEISREKLRHDAIKFTERLKEILIKEFPVKKVVLFGSILEKGCFDEDSDIDLAVEGLPKDAYFTAIARLIMESPFDIDLKPVEDVSDLLKQRIAKGKVLYEKAENS</sequence>
<dbReference type="Proteomes" id="UP000516360">
    <property type="component" value="Chromosome"/>
</dbReference>
<gene>
    <name evidence="2" type="ORF">JZK55_12690</name>
</gene>
<dbReference type="CDD" id="cd05403">
    <property type="entry name" value="NT_KNTase_like"/>
    <property type="match status" value="1"/>
</dbReference>
<dbReference type="Pfam" id="PF18765">
    <property type="entry name" value="Polbeta"/>
    <property type="match status" value="1"/>
</dbReference>
<dbReference type="KEGG" id="dtp:JZK55_12690"/>
<feature type="domain" description="Polymerase beta nucleotidyltransferase" evidence="1">
    <location>
        <begin position="36"/>
        <end position="123"/>
    </location>
</feature>
<dbReference type="SUPFAM" id="SSF81301">
    <property type="entry name" value="Nucleotidyltransferase"/>
    <property type="match status" value="1"/>
</dbReference>
<accession>A0A7G1H3P3</accession>
<organism evidence="2 3">
    <name type="scientific">Dissulfurispira thermophila</name>
    <dbReference type="NCBI Taxonomy" id="2715679"/>
    <lineage>
        <taxon>Bacteria</taxon>
        <taxon>Pseudomonadati</taxon>
        <taxon>Nitrospirota</taxon>
        <taxon>Thermodesulfovibrionia</taxon>
        <taxon>Thermodesulfovibrionales</taxon>
        <taxon>Dissulfurispiraceae</taxon>
        <taxon>Dissulfurispira</taxon>
    </lineage>
</organism>
<reference evidence="2 3" key="1">
    <citation type="submission" date="2020-03" db="EMBL/GenBank/DDBJ databases">
        <title>Complete genome sequences of two sulfur-disproportionating bacterial strains T55J and Mzg5.</title>
        <authorList>
            <person name="Umezawa K."/>
            <person name="Kojima H."/>
            <person name="Kato Y."/>
            <person name="Fukui M."/>
        </authorList>
    </citation>
    <scope>NUCLEOTIDE SEQUENCE [LARGE SCALE GENOMIC DNA]</scope>
    <source>
        <strain evidence="2 3">T55J</strain>
    </source>
</reference>
<proteinExistence type="predicted"/>
<dbReference type="InterPro" id="IPR043519">
    <property type="entry name" value="NT_sf"/>
</dbReference>
<evidence type="ECO:0000313" key="3">
    <source>
        <dbReference type="Proteomes" id="UP000516360"/>
    </source>
</evidence>
<dbReference type="EMBL" id="AP022873">
    <property type="protein sequence ID" value="BCB96347.1"/>
    <property type="molecule type" value="Genomic_DNA"/>
</dbReference>
<dbReference type="InterPro" id="IPR041633">
    <property type="entry name" value="Polbeta"/>
</dbReference>
<evidence type="ECO:0000259" key="1">
    <source>
        <dbReference type="Pfam" id="PF18765"/>
    </source>
</evidence>
<name>A0A7G1H3P3_9BACT</name>
<dbReference type="AlphaFoldDB" id="A0A7G1H3P3"/>
<protein>
    <submittedName>
        <fullName evidence="2">DNA polymerase subunit beta</fullName>
    </submittedName>
</protein>
<dbReference type="Gene3D" id="3.30.460.10">
    <property type="entry name" value="Beta Polymerase, domain 2"/>
    <property type="match status" value="1"/>
</dbReference>